<dbReference type="GO" id="GO:0015740">
    <property type="term" value="P:C4-dicarboxylate transport"/>
    <property type="evidence" value="ECO:0007669"/>
    <property type="project" value="TreeGrafter"/>
</dbReference>
<evidence type="ECO:0000256" key="4">
    <source>
        <dbReference type="ARBA" id="ARBA00022519"/>
    </source>
</evidence>
<evidence type="ECO:0000256" key="6">
    <source>
        <dbReference type="ARBA" id="ARBA00022989"/>
    </source>
</evidence>
<reference evidence="11" key="2">
    <citation type="submission" date="2020-09" db="EMBL/GenBank/DDBJ databases">
        <authorList>
            <person name="Sun Q."/>
            <person name="Zhou Y."/>
        </authorList>
    </citation>
    <scope>NUCLEOTIDE SEQUENCE</scope>
    <source>
        <strain evidence="11">CGMCC 1.12153</strain>
    </source>
</reference>
<comment type="subcellular location">
    <subcellularLocation>
        <location evidence="1">Cell inner membrane</location>
        <topology evidence="1">Multi-pass membrane protein</topology>
    </subcellularLocation>
</comment>
<sequence>MNLMNIIRVIDRRIEEFLLVVLSTVMVSVIFLQVVMRVSGNSLSWSEELGRYCFIWLVYVGISYGVKKQRHIKVDVMLLLLKGKGKLLLAIVANIIFLAFSIFVVFYGYTISSQLFGFGQASPALHIPMGAVYLATPLGFALTSIRLIQNLVAQFKMLIGKKELDVADERDRMLNQEGEDDQ</sequence>
<evidence type="ECO:0000256" key="9">
    <source>
        <dbReference type="SAM" id="Phobius"/>
    </source>
</evidence>
<evidence type="ECO:0000256" key="1">
    <source>
        <dbReference type="ARBA" id="ARBA00004429"/>
    </source>
</evidence>
<name>A0A917EXS2_HALAA</name>
<evidence type="ECO:0000256" key="3">
    <source>
        <dbReference type="ARBA" id="ARBA00022475"/>
    </source>
</evidence>
<dbReference type="InterPro" id="IPR055348">
    <property type="entry name" value="DctQ"/>
</dbReference>
<dbReference type="PANTHER" id="PTHR35011">
    <property type="entry name" value="2,3-DIKETO-L-GULONATE TRAP TRANSPORTER SMALL PERMEASE PROTEIN YIAM"/>
    <property type="match status" value="1"/>
</dbReference>
<feature type="transmembrane region" description="Helical" evidence="9">
    <location>
        <begin position="129"/>
        <end position="148"/>
    </location>
</feature>
<keyword evidence="5 9" id="KW-0812">Transmembrane</keyword>
<keyword evidence="3" id="KW-1003">Cell membrane</keyword>
<dbReference type="AlphaFoldDB" id="A0A917EXS2"/>
<feature type="transmembrane region" description="Helical" evidence="9">
    <location>
        <begin position="87"/>
        <end position="109"/>
    </location>
</feature>
<feature type="transmembrane region" description="Helical" evidence="9">
    <location>
        <begin position="49"/>
        <end position="66"/>
    </location>
</feature>
<evidence type="ECO:0000256" key="7">
    <source>
        <dbReference type="ARBA" id="ARBA00023136"/>
    </source>
</evidence>
<evidence type="ECO:0000313" key="12">
    <source>
        <dbReference type="Proteomes" id="UP000660110"/>
    </source>
</evidence>
<evidence type="ECO:0000256" key="2">
    <source>
        <dbReference type="ARBA" id="ARBA00022448"/>
    </source>
</evidence>
<comment type="similarity">
    <text evidence="8">Belongs to the TRAP transporter small permease family.</text>
</comment>
<evidence type="ECO:0000256" key="5">
    <source>
        <dbReference type="ARBA" id="ARBA00022692"/>
    </source>
</evidence>
<dbReference type="GO" id="GO:0005886">
    <property type="term" value="C:plasma membrane"/>
    <property type="evidence" value="ECO:0007669"/>
    <property type="project" value="UniProtKB-SubCell"/>
</dbReference>
<protein>
    <submittedName>
        <fullName evidence="11">Tripartite ATP-independent periplasmic transporter DctQ</fullName>
    </submittedName>
</protein>
<organism evidence="11 12">
    <name type="scientific">Halobacillus andaensis</name>
    <dbReference type="NCBI Taxonomy" id="1176239"/>
    <lineage>
        <taxon>Bacteria</taxon>
        <taxon>Bacillati</taxon>
        <taxon>Bacillota</taxon>
        <taxon>Bacilli</taxon>
        <taxon>Bacillales</taxon>
        <taxon>Bacillaceae</taxon>
        <taxon>Halobacillus</taxon>
    </lineage>
</organism>
<dbReference type="Proteomes" id="UP000660110">
    <property type="component" value="Unassembled WGS sequence"/>
</dbReference>
<keyword evidence="12" id="KW-1185">Reference proteome</keyword>
<dbReference type="EMBL" id="BMEL01000004">
    <property type="protein sequence ID" value="GGF29873.1"/>
    <property type="molecule type" value="Genomic_DNA"/>
</dbReference>
<evidence type="ECO:0000256" key="8">
    <source>
        <dbReference type="ARBA" id="ARBA00038436"/>
    </source>
</evidence>
<reference evidence="11" key="1">
    <citation type="journal article" date="2014" name="Int. J. Syst. Evol. Microbiol.">
        <title>Complete genome sequence of Corynebacterium casei LMG S-19264T (=DSM 44701T), isolated from a smear-ripened cheese.</title>
        <authorList>
            <consortium name="US DOE Joint Genome Institute (JGI-PGF)"/>
            <person name="Walter F."/>
            <person name="Albersmeier A."/>
            <person name="Kalinowski J."/>
            <person name="Ruckert C."/>
        </authorList>
    </citation>
    <scope>NUCLEOTIDE SEQUENCE</scope>
    <source>
        <strain evidence="11">CGMCC 1.12153</strain>
    </source>
</reference>
<dbReference type="PANTHER" id="PTHR35011:SF2">
    <property type="entry name" value="2,3-DIKETO-L-GULONATE TRAP TRANSPORTER SMALL PERMEASE PROTEIN YIAM"/>
    <property type="match status" value="1"/>
</dbReference>
<keyword evidence="2" id="KW-0813">Transport</keyword>
<feature type="transmembrane region" description="Helical" evidence="9">
    <location>
        <begin position="17"/>
        <end position="37"/>
    </location>
</feature>
<proteinExistence type="inferred from homology"/>
<evidence type="ECO:0000313" key="11">
    <source>
        <dbReference type="EMBL" id="GGF29873.1"/>
    </source>
</evidence>
<keyword evidence="7 9" id="KW-0472">Membrane</keyword>
<feature type="domain" description="Tripartite ATP-independent periplasmic transporters DctQ component" evidence="10">
    <location>
        <begin position="26"/>
        <end position="156"/>
    </location>
</feature>
<gene>
    <name evidence="11" type="ORF">GCM10010954_31250</name>
</gene>
<dbReference type="InterPro" id="IPR007387">
    <property type="entry name" value="TRAP_DctQ"/>
</dbReference>
<evidence type="ECO:0000259" key="10">
    <source>
        <dbReference type="Pfam" id="PF04290"/>
    </source>
</evidence>
<dbReference type="Pfam" id="PF04290">
    <property type="entry name" value="DctQ"/>
    <property type="match status" value="1"/>
</dbReference>
<keyword evidence="6 9" id="KW-1133">Transmembrane helix</keyword>
<dbReference type="GO" id="GO:0022857">
    <property type="term" value="F:transmembrane transporter activity"/>
    <property type="evidence" value="ECO:0007669"/>
    <property type="project" value="TreeGrafter"/>
</dbReference>
<comment type="caution">
    <text evidence="11">The sequence shown here is derived from an EMBL/GenBank/DDBJ whole genome shotgun (WGS) entry which is preliminary data.</text>
</comment>
<keyword evidence="4" id="KW-0997">Cell inner membrane</keyword>
<accession>A0A917EXS2</accession>